<evidence type="ECO:0000313" key="2">
    <source>
        <dbReference type="Proteomes" id="UP000247973"/>
    </source>
</evidence>
<reference evidence="1 2" key="1">
    <citation type="submission" date="2018-03" db="EMBL/GenBank/DDBJ databases">
        <title>Genomic Encyclopedia of Archaeal and Bacterial Type Strains, Phase II (KMG-II): from individual species to whole genera.</title>
        <authorList>
            <person name="Goeker M."/>
        </authorList>
    </citation>
    <scope>NUCLEOTIDE SEQUENCE [LARGE SCALE GENOMIC DNA]</scope>
    <source>
        <strain evidence="1 2">DSM 100214</strain>
    </source>
</reference>
<evidence type="ECO:0000313" key="1">
    <source>
        <dbReference type="EMBL" id="PXV60971.1"/>
    </source>
</evidence>
<name>A0A2V3PJS0_9BACT</name>
<sequence length="68" mass="7665">MISDKMQNISSGLINKKGDKRSLPYCEVVCIVHEAYLFPYAGITRIRLYGYNLSLLGTPRSVGKDIKE</sequence>
<organism evidence="1 2">
    <name type="scientific">Dysgonomonas alginatilytica</name>
    <dbReference type="NCBI Taxonomy" id="1605892"/>
    <lineage>
        <taxon>Bacteria</taxon>
        <taxon>Pseudomonadati</taxon>
        <taxon>Bacteroidota</taxon>
        <taxon>Bacteroidia</taxon>
        <taxon>Bacteroidales</taxon>
        <taxon>Dysgonomonadaceae</taxon>
        <taxon>Dysgonomonas</taxon>
    </lineage>
</organism>
<accession>A0A2V3PJS0</accession>
<gene>
    <name evidence="1" type="ORF">CLV62_12859</name>
</gene>
<dbReference type="AlphaFoldDB" id="A0A2V3PJS0"/>
<dbReference type="Proteomes" id="UP000247973">
    <property type="component" value="Unassembled WGS sequence"/>
</dbReference>
<dbReference type="EMBL" id="QICL01000028">
    <property type="protein sequence ID" value="PXV60971.1"/>
    <property type="molecule type" value="Genomic_DNA"/>
</dbReference>
<proteinExistence type="predicted"/>
<protein>
    <submittedName>
        <fullName evidence="1">Uncharacterized protein</fullName>
    </submittedName>
</protein>
<keyword evidence="2" id="KW-1185">Reference proteome</keyword>
<comment type="caution">
    <text evidence="1">The sequence shown here is derived from an EMBL/GenBank/DDBJ whole genome shotgun (WGS) entry which is preliminary data.</text>
</comment>